<organism evidence="1">
    <name type="scientific">freshwater metagenome</name>
    <dbReference type="NCBI Taxonomy" id="449393"/>
    <lineage>
        <taxon>unclassified sequences</taxon>
        <taxon>metagenomes</taxon>
        <taxon>ecological metagenomes</taxon>
    </lineage>
</organism>
<gene>
    <name evidence="1" type="ORF">UFOPK1353_01069</name>
</gene>
<reference evidence="1" key="1">
    <citation type="submission" date="2020-05" db="EMBL/GenBank/DDBJ databases">
        <authorList>
            <person name="Chiriac C."/>
            <person name="Salcher M."/>
            <person name="Ghai R."/>
            <person name="Kavagutti S V."/>
        </authorList>
    </citation>
    <scope>NUCLEOTIDE SEQUENCE</scope>
</reference>
<dbReference type="AlphaFoldDB" id="A0A6J6BWR5"/>
<name>A0A6J6BWR5_9ZZZZ</name>
<sequence length="208" mass="22593">MRQLLNSRLWLALGLLIVSGFFLIIVSCNDCFGRGSDVAVIQDSVEKNIELVGVISIFSTAEGLTIENGRTVNNAVLRLDDGRSIFVASGTPGELDCIDIAKRSSCVMLANMFGDSVMWFAIVNTNGKTPTRVLELPSLVDMLDNGDRGVLANGWIVRLASPTVKTCRDDSGANRISLREFINTYSPNQSISKMNLITDEVSEVVCSL</sequence>
<accession>A0A6J6BWR5</accession>
<dbReference type="EMBL" id="CAEZSE010000207">
    <property type="protein sequence ID" value="CAB4543522.1"/>
    <property type="molecule type" value="Genomic_DNA"/>
</dbReference>
<evidence type="ECO:0000313" key="1">
    <source>
        <dbReference type="EMBL" id="CAB4543522.1"/>
    </source>
</evidence>
<proteinExistence type="predicted"/>
<dbReference type="PROSITE" id="PS51257">
    <property type="entry name" value="PROKAR_LIPOPROTEIN"/>
    <property type="match status" value="1"/>
</dbReference>
<protein>
    <submittedName>
        <fullName evidence="1">Unannotated protein</fullName>
    </submittedName>
</protein>